<reference evidence="1 2" key="1">
    <citation type="journal article" date="2019" name="Sci. Rep.">
        <title>Orb-weaving spider Araneus ventricosus genome elucidates the spidroin gene catalogue.</title>
        <authorList>
            <person name="Kono N."/>
            <person name="Nakamura H."/>
            <person name="Ohtoshi R."/>
            <person name="Moran D.A.P."/>
            <person name="Shinohara A."/>
            <person name="Yoshida Y."/>
            <person name="Fujiwara M."/>
            <person name="Mori M."/>
            <person name="Tomita M."/>
            <person name="Arakawa K."/>
        </authorList>
    </citation>
    <scope>NUCLEOTIDE SEQUENCE [LARGE SCALE GENOMIC DNA]</scope>
</reference>
<dbReference type="AlphaFoldDB" id="A0A4Y2GI11"/>
<gene>
    <name evidence="1" type="ORF">AVEN_111342_1</name>
</gene>
<comment type="caution">
    <text evidence="1">The sequence shown here is derived from an EMBL/GenBank/DDBJ whole genome shotgun (WGS) entry which is preliminary data.</text>
</comment>
<evidence type="ECO:0000313" key="2">
    <source>
        <dbReference type="Proteomes" id="UP000499080"/>
    </source>
</evidence>
<organism evidence="1 2">
    <name type="scientific">Araneus ventricosus</name>
    <name type="common">Orbweaver spider</name>
    <name type="synonym">Epeira ventricosa</name>
    <dbReference type="NCBI Taxonomy" id="182803"/>
    <lineage>
        <taxon>Eukaryota</taxon>
        <taxon>Metazoa</taxon>
        <taxon>Ecdysozoa</taxon>
        <taxon>Arthropoda</taxon>
        <taxon>Chelicerata</taxon>
        <taxon>Arachnida</taxon>
        <taxon>Araneae</taxon>
        <taxon>Araneomorphae</taxon>
        <taxon>Entelegynae</taxon>
        <taxon>Araneoidea</taxon>
        <taxon>Araneidae</taxon>
        <taxon>Araneus</taxon>
    </lineage>
</organism>
<proteinExistence type="predicted"/>
<evidence type="ECO:0000313" key="1">
    <source>
        <dbReference type="EMBL" id="GBM53001.1"/>
    </source>
</evidence>
<dbReference type="EMBL" id="BGPR01001401">
    <property type="protein sequence ID" value="GBM53001.1"/>
    <property type="molecule type" value="Genomic_DNA"/>
</dbReference>
<accession>A0A4Y2GI11</accession>
<protein>
    <submittedName>
        <fullName evidence="1">Uncharacterized protein</fullName>
    </submittedName>
</protein>
<keyword evidence="2" id="KW-1185">Reference proteome</keyword>
<dbReference type="Proteomes" id="UP000499080">
    <property type="component" value="Unassembled WGS sequence"/>
</dbReference>
<name>A0A4Y2GI11_ARAVE</name>
<dbReference type="OrthoDB" id="6473045at2759"/>
<sequence>MATSLNNGCTNLIKLLHRLISGSEGDRLNLSILRKFSGFPSDFQLEEAKKKVVAEFSLKNLISVCNLPHLEFYTDLDKCCDIILTHLSDISLLTTEASDFSETGDLEESELKLTDSQRNVSDKLILESQKEHRKSQIVSDESAQNSLPSFDMQQTVGNSF</sequence>